<gene>
    <name evidence="1" type="ORF">AVDCRST_MAG46-180</name>
</gene>
<dbReference type="AlphaFoldDB" id="A0A6J4KQU8"/>
<evidence type="ECO:0000313" key="1">
    <source>
        <dbReference type="EMBL" id="CAA9311522.1"/>
    </source>
</evidence>
<name>A0A6J4KQU8_9ACTN</name>
<dbReference type="EMBL" id="CADCUD010000013">
    <property type="protein sequence ID" value="CAA9311522.1"/>
    <property type="molecule type" value="Genomic_DNA"/>
</dbReference>
<sequence>MLAEAARHAAAVEGFQLDDGGWNAPATVRTARRHLAELADRHRVLRDARHACVLLRGQAPADDVDHHFLLLRRPQLLFPQWRPPAALPQPEPPRDPVARLVWLLTTAAPAEAWLPSVAEQDAAWRELLGEQADAIRAGNISARAHAGMHV</sequence>
<proteinExistence type="predicted"/>
<accession>A0A6J4KQU8</accession>
<organism evidence="1">
    <name type="scientific">uncultured Nocardioidaceae bacterium</name>
    <dbReference type="NCBI Taxonomy" id="253824"/>
    <lineage>
        <taxon>Bacteria</taxon>
        <taxon>Bacillati</taxon>
        <taxon>Actinomycetota</taxon>
        <taxon>Actinomycetes</taxon>
        <taxon>Propionibacteriales</taxon>
        <taxon>Nocardioidaceae</taxon>
        <taxon>environmental samples</taxon>
    </lineage>
</organism>
<protein>
    <submittedName>
        <fullName evidence="1">Uncharacterized protein</fullName>
    </submittedName>
</protein>
<reference evidence="1" key="1">
    <citation type="submission" date="2020-02" db="EMBL/GenBank/DDBJ databases">
        <authorList>
            <person name="Meier V. D."/>
        </authorList>
    </citation>
    <scope>NUCLEOTIDE SEQUENCE</scope>
    <source>
        <strain evidence="1">AVDCRST_MAG46</strain>
    </source>
</reference>